<dbReference type="KEGG" id="gni:GNIT_1542"/>
<protein>
    <submittedName>
        <fullName evidence="1">Uncharacterized protein</fullName>
    </submittedName>
</protein>
<evidence type="ECO:0000313" key="1">
    <source>
        <dbReference type="EMBL" id="AEP29660.1"/>
    </source>
</evidence>
<dbReference type="Proteomes" id="UP000009282">
    <property type="component" value="Chromosome"/>
</dbReference>
<organism evidence="1 2">
    <name type="scientific">Glaciecola nitratireducens (strain JCM 12485 / KCTC 12276 / FR1064)</name>
    <dbReference type="NCBI Taxonomy" id="1085623"/>
    <lineage>
        <taxon>Bacteria</taxon>
        <taxon>Pseudomonadati</taxon>
        <taxon>Pseudomonadota</taxon>
        <taxon>Gammaproteobacteria</taxon>
        <taxon>Alteromonadales</taxon>
        <taxon>Alteromonadaceae</taxon>
        <taxon>Brumicola</taxon>
    </lineage>
</organism>
<gene>
    <name evidence="1" type="ordered locus">GNIT_1542</name>
</gene>
<keyword evidence="2" id="KW-1185">Reference proteome</keyword>
<dbReference type="EMBL" id="CP003060">
    <property type="protein sequence ID" value="AEP29660.1"/>
    <property type="molecule type" value="Genomic_DNA"/>
</dbReference>
<accession>G4QGM3</accession>
<dbReference type="HOGENOM" id="CLU_3344129_0_0_6"/>
<sequence>MIPTCNKAYFVCVPGWFVEVLANYPYAGFMTKPPLLR</sequence>
<evidence type="ECO:0000313" key="2">
    <source>
        <dbReference type="Proteomes" id="UP000009282"/>
    </source>
</evidence>
<reference evidence="1 2" key="1">
    <citation type="journal article" date="2011" name="J. Bacteriol.">
        <title>Complete genome sequence of seawater bacterium Glaciecola nitratireducens FR1064T.</title>
        <authorList>
            <person name="Bian F."/>
            <person name="Qin Q.L."/>
            <person name="Xie B.B."/>
            <person name="Shu Y.L."/>
            <person name="Zhang X.Y."/>
            <person name="Yu Y."/>
            <person name="Chen B."/>
            <person name="Chen X.L."/>
            <person name="Zhou B.C."/>
            <person name="Zhang Y.Z."/>
        </authorList>
    </citation>
    <scope>NUCLEOTIDE SEQUENCE [LARGE SCALE GENOMIC DNA]</scope>
    <source>
        <strain evidence="2">JCM 12485 / KCTC 12276 / FR1064</strain>
    </source>
</reference>
<proteinExistence type="predicted"/>
<dbReference type="AlphaFoldDB" id="G4QGM3"/>
<name>G4QGM3_GLANF</name>